<dbReference type="Proteomes" id="UP001589535">
    <property type="component" value="Unassembled WGS sequence"/>
</dbReference>
<dbReference type="RefSeq" id="WP_378194421.1">
    <property type="nucleotide sequence ID" value="NZ_JBHMBK010000012.1"/>
</dbReference>
<feature type="transmembrane region" description="Helical" evidence="1">
    <location>
        <begin position="39"/>
        <end position="58"/>
    </location>
</feature>
<name>A0ABV5U3M5_9PSEU</name>
<sequence length="66" mass="7136">MLSALLYTLIGLLIILLACAGYVSIFGKETEQGTRAFAVLRYLGWLLLGGGGAFYAWAKLHEMGVI</sequence>
<protein>
    <recommendedName>
        <fullName evidence="4">Twin transmembrane helix small protein</fullName>
    </recommendedName>
</protein>
<evidence type="ECO:0000313" key="3">
    <source>
        <dbReference type="Proteomes" id="UP001589535"/>
    </source>
</evidence>
<gene>
    <name evidence="2" type="ORF">ACFFTO_17465</name>
</gene>
<evidence type="ECO:0000313" key="2">
    <source>
        <dbReference type="EMBL" id="MFB9685988.1"/>
    </source>
</evidence>
<evidence type="ECO:0008006" key="4">
    <source>
        <dbReference type="Google" id="ProtNLM"/>
    </source>
</evidence>
<dbReference type="EMBL" id="JBHMBK010000012">
    <property type="protein sequence ID" value="MFB9685988.1"/>
    <property type="molecule type" value="Genomic_DNA"/>
</dbReference>
<evidence type="ECO:0000256" key="1">
    <source>
        <dbReference type="SAM" id="Phobius"/>
    </source>
</evidence>
<keyword evidence="1" id="KW-0812">Transmembrane</keyword>
<keyword evidence="1" id="KW-0472">Membrane</keyword>
<keyword evidence="3" id="KW-1185">Reference proteome</keyword>
<comment type="caution">
    <text evidence="2">The sequence shown here is derived from an EMBL/GenBank/DDBJ whole genome shotgun (WGS) entry which is preliminary data.</text>
</comment>
<reference evidence="2 3" key="1">
    <citation type="submission" date="2024-09" db="EMBL/GenBank/DDBJ databases">
        <authorList>
            <person name="Sun Q."/>
            <person name="Mori K."/>
        </authorList>
    </citation>
    <scope>NUCLEOTIDE SEQUENCE [LARGE SCALE GENOMIC DNA]</scope>
    <source>
        <strain evidence="2 3">JCM 13852</strain>
    </source>
</reference>
<accession>A0ABV5U3M5</accession>
<feature type="transmembrane region" description="Helical" evidence="1">
    <location>
        <begin position="6"/>
        <end position="27"/>
    </location>
</feature>
<organism evidence="2 3">
    <name type="scientific">Amycolatopsis plumensis</name>
    <dbReference type="NCBI Taxonomy" id="236508"/>
    <lineage>
        <taxon>Bacteria</taxon>
        <taxon>Bacillati</taxon>
        <taxon>Actinomycetota</taxon>
        <taxon>Actinomycetes</taxon>
        <taxon>Pseudonocardiales</taxon>
        <taxon>Pseudonocardiaceae</taxon>
        <taxon>Amycolatopsis</taxon>
    </lineage>
</organism>
<keyword evidence="1" id="KW-1133">Transmembrane helix</keyword>
<proteinExistence type="predicted"/>